<evidence type="ECO:0000313" key="5">
    <source>
        <dbReference type="EMBL" id="TCD01350.1"/>
    </source>
</evidence>
<comment type="similarity">
    <text evidence="2">Belongs to the N-acylglucosamine 2-epimerase family.</text>
</comment>
<organism evidence="5 6">
    <name type="scientific">Pedobacter psychroterrae</name>
    <dbReference type="NCBI Taxonomy" id="2530453"/>
    <lineage>
        <taxon>Bacteria</taxon>
        <taxon>Pseudomonadati</taxon>
        <taxon>Bacteroidota</taxon>
        <taxon>Sphingobacteriia</taxon>
        <taxon>Sphingobacteriales</taxon>
        <taxon>Sphingobacteriaceae</taxon>
        <taxon>Pedobacter</taxon>
    </lineage>
</organism>
<evidence type="ECO:0000256" key="2">
    <source>
        <dbReference type="ARBA" id="ARBA00008558"/>
    </source>
</evidence>
<reference evidence="5 6" key="1">
    <citation type="submission" date="2019-02" db="EMBL/GenBank/DDBJ databases">
        <title>Pedobacter sp. RP-1-14 sp. nov., isolated from Arctic soil.</title>
        <authorList>
            <person name="Dahal R.H."/>
        </authorList>
    </citation>
    <scope>NUCLEOTIDE SEQUENCE [LARGE SCALE GENOMIC DNA]</scope>
    <source>
        <strain evidence="5 6">RP-1-14</strain>
    </source>
</reference>
<dbReference type="Pfam" id="PF07221">
    <property type="entry name" value="GlcNAc_2-epim"/>
    <property type="match status" value="1"/>
</dbReference>
<accession>A0A4R0NKQ4</accession>
<dbReference type="AlphaFoldDB" id="A0A4R0NKQ4"/>
<dbReference type="InterPro" id="IPR010819">
    <property type="entry name" value="AGE/CE"/>
</dbReference>
<dbReference type="HAMAP" id="MF_00929">
    <property type="entry name" value="Cellobiose_2_epim"/>
    <property type="match status" value="1"/>
</dbReference>
<keyword evidence="6" id="KW-1185">Reference proteome</keyword>
<comment type="similarity">
    <text evidence="4">Belongs to the cellobiose 2-epimerase family.</text>
</comment>
<proteinExistence type="inferred from homology"/>
<comment type="function">
    <text evidence="4">Catalyzes the reversible epimerization of cellobiose to 4-O-beta-D-glucopyranosyl-D-mannose (Glc-Man).</text>
</comment>
<evidence type="ECO:0000256" key="4">
    <source>
        <dbReference type="HAMAP-Rule" id="MF_00929"/>
    </source>
</evidence>
<protein>
    <recommendedName>
        <fullName evidence="4">Cellobiose 2-epimerase</fullName>
        <shortName evidence="4">CE</shortName>
        <ecNumber evidence="4">5.1.3.11</ecNumber>
    </recommendedName>
</protein>
<dbReference type="SUPFAM" id="SSF48208">
    <property type="entry name" value="Six-hairpin glycosidases"/>
    <property type="match status" value="1"/>
</dbReference>
<evidence type="ECO:0000256" key="1">
    <source>
        <dbReference type="ARBA" id="ARBA00001470"/>
    </source>
</evidence>
<dbReference type="InterPro" id="IPR012341">
    <property type="entry name" value="6hp_glycosidase-like_sf"/>
</dbReference>
<evidence type="ECO:0000313" key="6">
    <source>
        <dbReference type="Proteomes" id="UP000293347"/>
    </source>
</evidence>
<gene>
    <name evidence="5" type="ORF">EZ437_11415</name>
</gene>
<dbReference type="InterPro" id="IPR028584">
    <property type="entry name" value="Cellobiose_2_epim"/>
</dbReference>
<dbReference type="RefSeq" id="WP_131596089.1">
    <property type="nucleotide sequence ID" value="NZ_SJSL01000002.1"/>
</dbReference>
<dbReference type="GO" id="GO:0005975">
    <property type="term" value="P:carbohydrate metabolic process"/>
    <property type="evidence" value="ECO:0007669"/>
    <property type="project" value="InterPro"/>
</dbReference>
<dbReference type="GO" id="GO:0047736">
    <property type="term" value="F:cellobiose epimerase activity"/>
    <property type="evidence" value="ECO:0007669"/>
    <property type="project" value="UniProtKB-UniRule"/>
</dbReference>
<dbReference type="Gene3D" id="1.50.10.10">
    <property type="match status" value="1"/>
</dbReference>
<dbReference type="OrthoDB" id="5141876at2"/>
<dbReference type="EC" id="5.1.3.11" evidence="4"/>
<sequence>MVKEKYSQSINSALTDILQYWMEKTPDHENGGFLGKIDNDNIVSPDAPKGSVLNARILWSFAAAYNHDPQPQYLETAERAYHYIAEHFVDNNYGGVYWTVDAQGNPLDTKKQVYAIAFTIYAFSEYFIASGREVAKDHAVELYQDLIKYSLDKEKGGYFEAFGQEWESIADLRLSDKDANEKKTMNTHLHVLEGFANLYRIWPDEELKNRITDLLKNFTSHMIDSETGHLKLFFDEDWNSKSAIISYGHDIEAAWLLLEAAEVIEDPEWIARLKDIAVKMAYATTEGMDKDGGLWYEKDPKADHIIKEKHWWVQAEAMVGFYNAWQISHDPIFLDQFSKVWDYTQKHIIDDENGEWFWGIGPDGQVMAGEDKAGLWKCPYHNSRACIEILKRL</sequence>
<name>A0A4R0NKQ4_9SPHI</name>
<dbReference type="PANTHER" id="PTHR15108">
    <property type="entry name" value="N-ACYLGLUCOSAMINE-2-EPIMERASE"/>
    <property type="match status" value="1"/>
</dbReference>
<comment type="catalytic activity">
    <reaction evidence="1 4">
        <text>D-cellobiose = beta-D-glucosyl-(1-&gt;4)-D-mannopyranose</text>
        <dbReference type="Rhea" id="RHEA:23384"/>
        <dbReference type="ChEBI" id="CHEBI:17057"/>
        <dbReference type="ChEBI" id="CHEBI:47931"/>
        <dbReference type="EC" id="5.1.3.11"/>
    </reaction>
</comment>
<dbReference type="EMBL" id="SJSL01000002">
    <property type="protein sequence ID" value="TCD01350.1"/>
    <property type="molecule type" value="Genomic_DNA"/>
</dbReference>
<dbReference type="Proteomes" id="UP000293347">
    <property type="component" value="Unassembled WGS sequence"/>
</dbReference>
<keyword evidence="3 4" id="KW-0413">Isomerase</keyword>
<dbReference type="InterPro" id="IPR008928">
    <property type="entry name" value="6-hairpin_glycosidase_sf"/>
</dbReference>
<evidence type="ECO:0000256" key="3">
    <source>
        <dbReference type="ARBA" id="ARBA00023235"/>
    </source>
</evidence>
<comment type="caution">
    <text evidence="5">The sequence shown here is derived from an EMBL/GenBank/DDBJ whole genome shotgun (WGS) entry which is preliminary data.</text>
</comment>